<evidence type="ECO:0000256" key="4">
    <source>
        <dbReference type="ARBA" id="ARBA00022838"/>
    </source>
</evidence>
<reference evidence="11" key="1">
    <citation type="submission" date="2021-04" db="EMBL/GenBank/DDBJ databases">
        <authorList>
            <consortium name="Wellcome Sanger Institute Data Sharing"/>
        </authorList>
    </citation>
    <scope>NUCLEOTIDE SEQUENCE [LARGE SCALE GENOMIC DNA]</scope>
</reference>
<comment type="subcellular location">
    <subcellularLocation>
        <location evidence="1">Chromosome</location>
        <location evidence="1">Centromere</location>
        <location evidence="1">Kinetochore</location>
    </subcellularLocation>
</comment>
<accession>A0A3Q1IFY6</accession>
<keyword evidence="4" id="KW-0995">Kinetochore</keyword>
<dbReference type="Ensembl" id="ENSATET00000003341.3">
    <property type="protein sequence ID" value="ENSATEP00000003311.1"/>
    <property type="gene ID" value="ENSATEG00000002351.3"/>
</dbReference>
<dbReference type="FunCoup" id="A0A3Q1IFY6">
    <property type="interactions" value="1009"/>
</dbReference>
<feature type="domain" description="Protein kinase" evidence="9">
    <location>
        <begin position="952"/>
        <end position="1248"/>
    </location>
</feature>
<dbReference type="InterPro" id="IPR000719">
    <property type="entry name" value="Prot_kinase_dom"/>
</dbReference>
<feature type="compositionally biased region" description="Polar residues" evidence="8">
    <location>
        <begin position="300"/>
        <end position="311"/>
    </location>
</feature>
<dbReference type="STRING" id="64144.ENSATEP00000003311"/>
<evidence type="ECO:0000256" key="3">
    <source>
        <dbReference type="ARBA" id="ARBA00022741"/>
    </source>
</evidence>
<keyword evidence="12" id="KW-1185">Reference proteome</keyword>
<proteinExistence type="predicted"/>
<evidence type="ECO:0000256" key="7">
    <source>
        <dbReference type="PROSITE-ProRule" id="PRU10141"/>
    </source>
</evidence>
<dbReference type="GO" id="GO:0051754">
    <property type="term" value="P:meiotic sister chromatid cohesion, centromeric"/>
    <property type="evidence" value="ECO:0007669"/>
    <property type="project" value="TreeGrafter"/>
</dbReference>
<dbReference type="RefSeq" id="XP_026197871.1">
    <property type="nucleotide sequence ID" value="XM_026342086.1"/>
</dbReference>
<dbReference type="Pfam" id="PF00069">
    <property type="entry name" value="Pkinase"/>
    <property type="match status" value="1"/>
</dbReference>
<dbReference type="Proteomes" id="UP000265040">
    <property type="component" value="Chromosome 24"/>
</dbReference>
<feature type="region of interest" description="Disordered" evidence="8">
    <location>
        <begin position="426"/>
        <end position="461"/>
    </location>
</feature>
<dbReference type="InParanoid" id="A0A3Q1IFY6"/>
<feature type="region of interest" description="Disordered" evidence="8">
    <location>
        <begin position="284"/>
        <end position="323"/>
    </location>
</feature>
<evidence type="ECO:0000259" key="9">
    <source>
        <dbReference type="PROSITE" id="PS50011"/>
    </source>
</evidence>
<reference evidence="11" key="2">
    <citation type="submission" date="2025-08" db="UniProtKB">
        <authorList>
            <consortium name="Ensembl"/>
        </authorList>
    </citation>
    <scope>IDENTIFICATION</scope>
</reference>
<evidence type="ECO:0000256" key="1">
    <source>
        <dbReference type="ARBA" id="ARBA00004629"/>
    </source>
</evidence>
<dbReference type="PROSITE" id="PS51489">
    <property type="entry name" value="BUB1_N"/>
    <property type="match status" value="1"/>
</dbReference>
<dbReference type="InterPro" id="IPR017441">
    <property type="entry name" value="Protein_kinase_ATP_BS"/>
</dbReference>
<evidence type="ECO:0000313" key="11">
    <source>
        <dbReference type="Ensembl" id="ENSATEP00000003311.1"/>
    </source>
</evidence>
<dbReference type="GO" id="GO:0007094">
    <property type="term" value="P:mitotic spindle assembly checkpoint signaling"/>
    <property type="evidence" value="ECO:0007669"/>
    <property type="project" value="InterPro"/>
</dbReference>
<reference evidence="11" key="3">
    <citation type="submission" date="2025-09" db="UniProtKB">
        <authorList>
            <consortium name="Ensembl"/>
        </authorList>
    </citation>
    <scope>IDENTIFICATION</scope>
</reference>
<dbReference type="PANTHER" id="PTHR14030:SF26">
    <property type="entry name" value="MITOTIC CHECKPOINT SERINE_THREONINE-PROTEIN KINASE BUB1"/>
    <property type="match status" value="1"/>
</dbReference>
<evidence type="ECO:0000259" key="10">
    <source>
        <dbReference type="PROSITE" id="PS51489"/>
    </source>
</evidence>
<dbReference type="PANTHER" id="PTHR14030">
    <property type="entry name" value="MITOTIC CHECKPOINT SERINE/THREONINE-PROTEIN KINASE BUB1"/>
    <property type="match status" value="1"/>
</dbReference>
<name>A0A3Q1IFY6_ANATE</name>
<dbReference type="InterPro" id="IPR013212">
    <property type="entry name" value="Mad3/Bub1_I"/>
</dbReference>
<dbReference type="SMART" id="SM00777">
    <property type="entry name" value="Mad3_BUB1_I"/>
    <property type="match status" value="1"/>
</dbReference>
<dbReference type="Gene3D" id="6.10.130.20">
    <property type="match status" value="1"/>
</dbReference>
<dbReference type="OMA" id="NCEKGVG"/>
<evidence type="ECO:0000256" key="6">
    <source>
        <dbReference type="ARBA" id="ARBA00023328"/>
    </source>
</evidence>
<dbReference type="GO" id="GO:0005634">
    <property type="term" value="C:nucleus"/>
    <property type="evidence" value="ECO:0007669"/>
    <property type="project" value="TreeGrafter"/>
</dbReference>
<dbReference type="GO" id="GO:0004672">
    <property type="term" value="F:protein kinase activity"/>
    <property type="evidence" value="ECO:0007669"/>
    <property type="project" value="InterPro"/>
</dbReference>
<evidence type="ECO:0008006" key="13">
    <source>
        <dbReference type="Google" id="ProtNLM"/>
    </source>
</evidence>
<dbReference type="PROSITE" id="PS50011">
    <property type="entry name" value="PROTEIN_KINASE_DOM"/>
    <property type="match status" value="1"/>
</dbReference>
<feature type="compositionally biased region" description="Polar residues" evidence="8">
    <location>
        <begin position="432"/>
        <end position="455"/>
    </location>
</feature>
<organism evidence="11 12">
    <name type="scientific">Anabas testudineus</name>
    <name type="common">Climbing perch</name>
    <name type="synonym">Anthias testudineus</name>
    <dbReference type="NCBI Taxonomy" id="64144"/>
    <lineage>
        <taxon>Eukaryota</taxon>
        <taxon>Metazoa</taxon>
        <taxon>Chordata</taxon>
        <taxon>Craniata</taxon>
        <taxon>Vertebrata</taxon>
        <taxon>Euteleostomi</taxon>
        <taxon>Actinopterygii</taxon>
        <taxon>Neopterygii</taxon>
        <taxon>Teleostei</taxon>
        <taxon>Neoteleostei</taxon>
        <taxon>Acanthomorphata</taxon>
        <taxon>Anabantaria</taxon>
        <taxon>Anabantiformes</taxon>
        <taxon>Anabantoidei</taxon>
        <taxon>Anabantidae</taxon>
        <taxon>Anabas</taxon>
    </lineage>
</organism>
<feature type="binding site" evidence="7">
    <location>
        <position position="981"/>
    </location>
    <ligand>
        <name>ATP</name>
        <dbReference type="ChEBI" id="CHEBI:30616"/>
    </ligand>
</feature>
<dbReference type="SMART" id="SM00220">
    <property type="entry name" value="S_TKc"/>
    <property type="match status" value="1"/>
</dbReference>
<dbReference type="Pfam" id="PF08311">
    <property type="entry name" value="Mad3_BUB1_I"/>
    <property type="match status" value="1"/>
</dbReference>
<dbReference type="PROSITE" id="PS00108">
    <property type="entry name" value="PROTEIN_KINASE_ST"/>
    <property type="match status" value="1"/>
</dbReference>
<dbReference type="GO" id="GO:0005524">
    <property type="term" value="F:ATP binding"/>
    <property type="evidence" value="ECO:0007669"/>
    <property type="project" value="UniProtKB-UniRule"/>
</dbReference>
<dbReference type="Gene3D" id="1.25.40.430">
    <property type="match status" value="1"/>
</dbReference>
<dbReference type="InterPro" id="IPR015661">
    <property type="entry name" value="Bub1/Mad3"/>
</dbReference>
<dbReference type="SUPFAM" id="SSF56112">
    <property type="entry name" value="Protein kinase-like (PK-like)"/>
    <property type="match status" value="1"/>
</dbReference>
<dbReference type="GO" id="GO:0000776">
    <property type="term" value="C:kinetochore"/>
    <property type="evidence" value="ECO:0007669"/>
    <property type="project" value="UniProtKB-KW"/>
</dbReference>
<dbReference type="OrthoDB" id="248495at2759"/>
<dbReference type="GeneTree" id="ENSGT00940000157865"/>
<dbReference type="InterPro" id="IPR011009">
    <property type="entry name" value="Kinase-like_dom_sf"/>
</dbReference>
<dbReference type="AlphaFoldDB" id="A0A3Q1IFY6"/>
<dbReference type="PROSITE" id="PS00107">
    <property type="entry name" value="PROTEIN_KINASE_ATP"/>
    <property type="match status" value="1"/>
</dbReference>
<evidence type="ECO:0000256" key="8">
    <source>
        <dbReference type="SAM" id="MobiDB-lite"/>
    </source>
</evidence>
<keyword evidence="6" id="KW-0137">Centromere</keyword>
<sequence length="1248" mass="138388">MDIATYLQCFENSLSSYAGDDLLDPWEKFVEYLEKTLPANGGNGMSVVFNRLVEKFLNVERYANDIRYVNYCIKCASYNSNPNALYSHIYSKGVGTRTAALYVAWAQQFEHRGMNEQAEAVYQKAMENQAQPADTVLHEYRQFQIRTRSQALGSGRNPLLDSQLTNQIPSHRDQAAQMKASADCLPKQPKTTIIVSRSETSGMIPSNQGPSVQTVAEYNKELLVCEESELCFEEVRAEKYLREKQERELRENKEKRLREQEEGIMSIKSLLEKINQDLEACGLLPNQPSSQRMSVVEPATSLNPNPTQQSFERPPPSNRLSSRRSLGLRLHTEPTFIHEAAATAIDVPAQQQDYTGAADTNPLSSHVSHHPSVLADRSVHLPIAAPTSLPMEQASLAQNPMVQLPLLNQPLHQTASISAVNTDVLSQKAPLQPSSLEDSRSQESNVQHQDVSQFQEPEEEKLNMSQGGTANLSHITPNNSLGFVQATPSRVLPSPTVNTREALDVIMDMFQAPTLLDDPFSNTSVFHAAEKESDTRYTRNGGASSFTKPTTTAPFTIFQDEDKENGCAAAPPTCEKSQPIRALAVVPVSKPDKPNETPPDLMPDESTMWGARYNSLNSLAACPNSTTDFAMLAQFVSTPFTHKTPLSSNFYQDKENQCDGGDAEDDAFIRRQPKKLSPILEQSPSDEKLSETAVSQMVPSSARQGTIVGEGLASAQHCLTTSSITMVQPPPPAVLSFRDQTLCPTDSSVFRTTGPGWEVYTSPEQPCKQVSLISQKPESSVGPRNEPFKILEDLDRPGSPEQACDVPMSPECSVKPNWLAIRSPEVTVEPDLDAFLSPHRPSSLEVPMSPEKPQVCADVPMSPMEPHFSPVDEPMMSPDRGLRPSMDVSMSATPAKTGAVQLVSDPWNNELISGLLSTLTPPLTSHPRCITWQCNIPNISPKMTLSMGKASLRVDCILGEGAFATVYQATDPMTSEKVVLKVQKPANPWEFYINTQLDARLQPDVRHLYSNIRSAHIFNNGSVLLGELHGYGTLLNAVNIYKTLSDKVMPQPLVMYFTICMLHMVEQLHSINIVHADIKPDNFLLGERFMENKCFDSENVDHGLVLIDLGQSIDMELFPEGTAFTARCLTSGFQCTEMISGKPWNYQTDYFGIAGTVYCMLFGTYMQVTNEGGVWKTNGVFRRNPHSDLWLEFFHTLLNVPDSRSLPSLQSLRCKLTSILEQNYSSKLSTLKSRLVVLLLENRKASRK</sequence>
<evidence type="ECO:0000256" key="2">
    <source>
        <dbReference type="ARBA" id="ARBA00022454"/>
    </source>
</evidence>
<keyword evidence="3 7" id="KW-0547">Nucleotide-binding</keyword>
<evidence type="ECO:0000256" key="5">
    <source>
        <dbReference type="ARBA" id="ARBA00022840"/>
    </source>
</evidence>
<evidence type="ECO:0000313" key="12">
    <source>
        <dbReference type="Proteomes" id="UP000265040"/>
    </source>
</evidence>
<dbReference type="GeneID" id="113149793"/>
<gene>
    <name evidence="11" type="primary">BUB1</name>
</gene>
<dbReference type="InterPro" id="IPR008271">
    <property type="entry name" value="Ser/Thr_kinase_AS"/>
</dbReference>
<protein>
    <recommendedName>
        <fullName evidence="13">BUB1 mitotic checkpoint serine/threonine kinase</fullName>
    </recommendedName>
</protein>
<keyword evidence="2" id="KW-0158">Chromosome</keyword>
<keyword evidence="5 7" id="KW-0067">ATP-binding</keyword>
<dbReference type="Gene3D" id="1.10.510.10">
    <property type="entry name" value="Transferase(Phosphotransferase) domain 1"/>
    <property type="match status" value="1"/>
</dbReference>
<feature type="domain" description="BUB1 N-terminal" evidence="10">
    <location>
        <begin position="10"/>
        <end position="170"/>
    </location>
</feature>